<sequence length="287" mass="31509">MDHHYGLNYAAPDEDNLGLTDATIHQYLALHDLLLSWDPVPYSSLSQVILHRALKALSARSGYDTWSRVRNHLQAIHDSEGRRSSVLDVGTGTGVWAYDLGDEEVYTDVIGVDVDLSLVGVSVESDQRNNNIDFGQLDVVHIRNLASGIPNYQVLIERCARILRKGGMLVVTEVELFYFLFSPWRGKHASSPSYSPSNSLRIWQTAIREPELIVEEIGVPVGGADALADHFDRTMIQANLQALEPTLLEHGYAASDIAALNRDCVTEVSLSGSGRVSSVCSKKVVPG</sequence>
<proteinExistence type="predicted"/>
<accession>A0ACC2V4B5</accession>
<evidence type="ECO:0000313" key="1">
    <source>
        <dbReference type="EMBL" id="KAJ9094194.1"/>
    </source>
</evidence>
<gene>
    <name evidence="1" type="ORF">QFC19_008046</name>
</gene>
<dbReference type="Proteomes" id="UP001241377">
    <property type="component" value="Unassembled WGS sequence"/>
</dbReference>
<name>A0ACC2V4B5_9TREE</name>
<protein>
    <submittedName>
        <fullName evidence="1">Uncharacterized protein</fullName>
    </submittedName>
</protein>
<organism evidence="1 2">
    <name type="scientific">Naganishia cerealis</name>
    <dbReference type="NCBI Taxonomy" id="610337"/>
    <lineage>
        <taxon>Eukaryota</taxon>
        <taxon>Fungi</taxon>
        <taxon>Dikarya</taxon>
        <taxon>Basidiomycota</taxon>
        <taxon>Agaricomycotina</taxon>
        <taxon>Tremellomycetes</taxon>
        <taxon>Filobasidiales</taxon>
        <taxon>Filobasidiaceae</taxon>
        <taxon>Naganishia</taxon>
    </lineage>
</organism>
<dbReference type="EMBL" id="JASBWR010000114">
    <property type="protein sequence ID" value="KAJ9094194.1"/>
    <property type="molecule type" value="Genomic_DNA"/>
</dbReference>
<reference evidence="1" key="1">
    <citation type="submission" date="2023-04" db="EMBL/GenBank/DDBJ databases">
        <title>Draft Genome sequencing of Naganishia species isolated from polar environments using Oxford Nanopore Technology.</title>
        <authorList>
            <person name="Leo P."/>
            <person name="Venkateswaran K."/>
        </authorList>
    </citation>
    <scope>NUCLEOTIDE SEQUENCE</scope>
    <source>
        <strain evidence="1">MNA-CCFEE 5261</strain>
    </source>
</reference>
<evidence type="ECO:0000313" key="2">
    <source>
        <dbReference type="Proteomes" id="UP001241377"/>
    </source>
</evidence>
<comment type="caution">
    <text evidence="1">The sequence shown here is derived from an EMBL/GenBank/DDBJ whole genome shotgun (WGS) entry which is preliminary data.</text>
</comment>
<keyword evidence="2" id="KW-1185">Reference proteome</keyword>